<evidence type="ECO:0000313" key="4">
    <source>
        <dbReference type="Proteomes" id="UP000249248"/>
    </source>
</evidence>
<dbReference type="SUPFAM" id="SSF49299">
    <property type="entry name" value="PKD domain"/>
    <property type="match status" value="1"/>
</dbReference>
<proteinExistence type="predicted"/>
<evidence type="ECO:0000313" key="3">
    <source>
        <dbReference type="EMBL" id="PZE17095.1"/>
    </source>
</evidence>
<comment type="caution">
    <text evidence="3">The sequence shown here is derived from an EMBL/GenBank/DDBJ whole genome shotgun (WGS) entry which is preliminary data.</text>
</comment>
<dbReference type="AlphaFoldDB" id="A0A2W1NCJ5"/>
<accession>A0A2W1NCJ5</accession>
<dbReference type="InterPro" id="IPR022409">
    <property type="entry name" value="PKD/Chitinase_dom"/>
</dbReference>
<reference evidence="3 4" key="1">
    <citation type="submission" date="2018-06" db="EMBL/GenBank/DDBJ databases">
        <title>The draft genome sequence of Crocinitomix sp. SM1701.</title>
        <authorList>
            <person name="Zhang X."/>
        </authorList>
    </citation>
    <scope>NUCLEOTIDE SEQUENCE [LARGE SCALE GENOMIC DNA]</scope>
    <source>
        <strain evidence="3 4">SM1701</strain>
    </source>
</reference>
<dbReference type="InterPro" id="IPR026341">
    <property type="entry name" value="T9SS_type_B"/>
</dbReference>
<gene>
    <name evidence="3" type="ORF">DNU06_10150</name>
</gene>
<evidence type="ECO:0000256" key="1">
    <source>
        <dbReference type="SAM" id="SignalP"/>
    </source>
</evidence>
<dbReference type="InterPro" id="IPR000601">
    <property type="entry name" value="PKD_dom"/>
</dbReference>
<sequence length="370" mass="40061">MVMKQKVTLLVLFVLFLGQFNIQAQNASYAIDQGAGPFCENACITIQDLSTSPAGINSWTWTITPATATIQNPTSQDPGVICFADVGNYVLELDIIDGNGGIDDFNISMVVVTCPGSISAGFTFKDPICIDECVTMRDTSTGGPVTWDWKISPSDAIPSTSTLQNPEFCFPVAGQHTVSLQVTDINGSISAINNVPIDVVGRPSVTVSEDTIIELGTSIILTAQSFDATVYEWFPDENIRNPNNQNAFARPEISTEYIVLASDDNGCTNTDTIMVYVNFQPAIGVATAFSPNGDGLNDLLVVEGLALEKVIFKVFNRYGQLVFESVEQRNGWDGNFKGKPENPGVFIWTLEYEFNTGKTGKLSGNTTLVR</sequence>
<feature type="domain" description="PKD" evidence="2">
    <location>
        <begin position="134"/>
        <end position="204"/>
    </location>
</feature>
<dbReference type="Gene3D" id="2.60.40.10">
    <property type="entry name" value="Immunoglobulins"/>
    <property type="match status" value="1"/>
</dbReference>
<dbReference type="SMART" id="SM00089">
    <property type="entry name" value="PKD"/>
    <property type="match status" value="1"/>
</dbReference>
<dbReference type="CDD" id="cd00146">
    <property type="entry name" value="PKD"/>
    <property type="match status" value="1"/>
</dbReference>
<protein>
    <recommendedName>
        <fullName evidence="2">PKD domain-containing protein</fullName>
    </recommendedName>
</protein>
<dbReference type="Pfam" id="PF13585">
    <property type="entry name" value="CHU_C"/>
    <property type="match status" value="1"/>
</dbReference>
<feature type="signal peptide" evidence="1">
    <location>
        <begin position="1"/>
        <end position="24"/>
    </location>
</feature>
<keyword evidence="1" id="KW-0732">Signal</keyword>
<dbReference type="EMBL" id="QKSB01000005">
    <property type="protein sequence ID" value="PZE17095.1"/>
    <property type="molecule type" value="Genomic_DNA"/>
</dbReference>
<name>A0A2W1NCJ5_9FLAO</name>
<evidence type="ECO:0000259" key="2">
    <source>
        <dbReference type="PROSITE" id="PS50093"/>
    </source>
</evidence>
<dbReference type="InterPro" id="IPR035986">
    <property type="entry name" value="PKD_dom_sf"/>
</dbReference>
<feature type="chain" id="PRO_5016138175" description="PKD domain-containing protein" evidence="1">
    <location>
        <begin position="25"/>
        <end position="370"/>
    </location>
</feature>
<dbReference type="Proteomes" id="UP000249248">
    <property type="component" value="Unassembled WGS sequence"/>
</dbReference>
<dbReference type="PROSITE" id="PS50093">
    <property type="entry name" value="PKD"/>
    <property type="match status" value="1"/>
</dbReference>
<dbReference type="NCBIfam" id="TIGR04131">
    <property type="entry name" value="Bac_Flav_CTERM"/>
    <property type="match status" value="1"/>
</dbReference>
<organism evidence="3 4">
    <name type="scientific">Putridiphycobacter roseus</name>
    <dbReference type="NCBI Taxonomy" id="2219161"/>
    <lineage>
        <taxon>Bacteria</taxon>
        <taxon>Pseudomonadati</taxon>
        <taxon>Bacteroidota</taxon>
        <taxon>Flavobacteriia</taxon>
        <taxon>Flavobacteriales</taxon>
        <taxon>Crocinitomicaceae</taxon>
        <taxon>Putridiphycobacter</taxon>
    </lineage>
</organism>
<keyword evidence="4" id="KW-1185">Reference proteome</keyword>
<dbReference type="InterPro" id="IPR013783">
    <property type="entry name" value="Ig-like_fold"/>
</dbReference>